<evidence type="ECO:0000313" key="3">
    <source>
        <dbReference type="Proteomes" id="UP001341840"/>
    </source>
</evidence>
<dbReference type="EMBL" id="JASCZI010030747">
    <property type="protein sequence ID" value="MED6124622.1"/>
    <property type="molecule type" value="Genomic_DNA"/>
</dbReference>
<comment type="caution">
    <text evidence="2">The sequence shown here is derived from an EMBL/GenBank/DDBJ whole genome shotgun (WGS) entry which is preliminary data.</text>
</comment>
<keyword evidence="3" id="KW-1185">Reference proteome</keyword>
<reference evidence="2 3" key="1">
    <citation type="journal article" date="2023" name="Plants (Basel)">
        <title>Bridging the Gap: Combining Genomics and Transcriptomics Approaches to Understand Stylosanthes scabra, an Orphan Legume from the Brazilian Caatinga.</title>
        <authorList>
            <person name="Ferreira-Neto J.R.C."/>
            <person name="da Silva M.D."/>
            <person name="Binneck E."/>
            <person name="de Melo N.F."/>
            <person name="da Silva R.H."/>
            <person name="de Melo A.L.T.M."/>
            <person name="Pandolfi V."/>
            <person name="Bustamante F.O."/>
            <person name="Brasileiro-Vidal A.C."/>
            <person name="Benko-Iseppon A.M."/>
        </authorList>
    </citation>
    <scope>NUCLEOTIDE SEQUENCE [LARGE SCALE GENOMIC DNA]</scope>
    <source>
        <tissue evidence="2">Leaves</tissue>
    </source>
</reference>
<evidence type="ECO:0000256" key="1">
    <source>
        <dbReference type="SAM" id="MobiDB-lite"/>
    </source>
</evidence>
<proteinExistence type="predicted"/>
<evidence type="ECO:0000313" key="2">
    <source>
        <dbReference type="EMBL" id="MED6124622.1"/>
    </source>
</evidence>
<organism evidence="2 3">
    <name type="scientific">Stylosanthes scabra</name>
    <dbReference type="NCBI Taxonomy" id="79078"/>
    <lineage>
        <taxon>Eukaryota</taxon>
        <taxon>Viridiplantae</taxon>
        <taxon>Streptophyta</taxon>
        <taxon>Embryophyta</taxon>
        <taxon>Tracheophyta</taxon>
        <taxon>Spermatophyta</taxon>
        <taxon>Magnoliopsida</taxon>
        <taxon>eudicotyledons</taxon>
        <taxon>Gunneridae</taxon>
        <taxon>Pentapetalae</taxon>
        <taxon>rosids</taxon>
        <taxon>fabids</taxon>
        <taxon>Fabales</taxon>
        <taxon>Fabaceae</taxon>
        <taxon>Papilionoideae</taxon>
        <taxon>50 kb inversion clade</taxon>
        <taxon>dalbergioids sensu lato</taxon>
        <taxon>Dalbergieae</taxon>
        <taxon>Pterocarpus clade</taxon>
        <taxon>Stylosanthes</taxon>
    </lineage>
</organism>
<gene>
    <name evidence="2" type="ORF">PIB30_060640</name>
</gene>
<accession>A0ABU6RKR7</accession>
<protein>
    <submittedName>
        <fullName evidence="2">Uncharacterized protein</fullName>
    </submittedName>
</protein>
<sequence>MFRHSRVSTLWELKQLILSNLGAESDREIEVRHVGSSSEFRPFVPQTVPSPINVAPPDDVAKADYNSADDSDYNDESSCHSTRKTRTSRTLLLLEILD</sequence>
<name>A0ABU6RKR7_9FABA</name>
<feature type="region of interest" description="Disordered" evidence="1">
    <location>
        <begin position="45"/>
        <end position="86"/>
    </location>
</feature>
<dbReference type="Proteomes" id="UP001341840">
    <property type="component" value="Unassembled WGS sequence"/>
</dbReference>